<gene>
    <name evidence="3" type="ORF">DFR67_1393</name>
</gene>
<sequence length="213" mass="21637">MKRSAITGLCAAAAAMVVASFAGAGAASAATKGTEIGGANNGNCTATITEINHTNSTSYQPDWWFEQENDVALVNATQLPASMPAPWRAVNGIPWPIARWVGAESPYLTSGLAPGILPWGSGNPYNGSAQPEGFVTERSIDLKTAVDAPPASADGTKTIWFRIRTGPQTADRAPTPQQLVVTGCGETPGGGSTSGSSGGGSSIGPFDLGALFN</sequence>
<dbReference type="OrthoDB" id="4371650at2"/>
<reference evidence="3 4" key="1">
    <citation type="submission" date="2018-06" db="EMBL/GenBank/DDBJ databases">
        <title>Genomic Encyclopedia of Type Strains, Phase IV (KMG-IV): sequencing the most valuable type-strain genomes for metagenomic binning, comparative biology and taxonomic classification.</title>
        <authorList>
            <person name="Goeker M."/>
        </authorList>
    </citation>
    <scope>NUCLEOTIDE SEQUENCE [LARGE SCALE GENOMIC DNA]</scope>
    <source>
        <strain evidence="3 4">DSM 45521</strain>
    </source>
</reference>
<proteinExistence type="predicted"/>
<accession>A0A318R9K4</accession>
<evidence type="ECO:0000256" key="2">
    <source>
        <dbReference type="SAM" id="SignalP"/>
    </source>
</evidence>
<dbReference type="AlphaFoldDB" id="A0A318R9K4"/>
<evidence type="ECO:0000313" key="3">
    <source>
        <dbReference type="EMBL" id="PYE11127.1"/>
    </source>
</evidence>
<organism evidence="3 4">
    <name type="scientific">Williamsia limnetica</name>
    <dbReference type="NCBI Taxonomy" id="882452"/>
    <lineage>
        <taxon>Bacteria</taxon>
        <taxon>Bacillati</taxon>
        <taxon>Actinomycetota</taxon>
        <taxon>Actinomycetes</taxon>
        <taxon>Mycobacteriales</taxon>
        <taxon>Nocardiaceae</taxon>
        <taxon>Williamsia</taxon>
    </lineage>
</organism>
<evidence type="ECO:0008006" key="5">
    <source>
        <dbReference type="Google" id="ProtNLM"/>
    </source>
</evidence>
<keyword evidence="4" id="KW-1185">Reference proteome</keyword>
<dbReference type="EMBL" id="QJSP01000039">
    <property type="protein sequence ID" value="PYE11127.1"/>
    <property type="molecule type" value="Genomic_DNA"/>
</dbReference>
<feature type="signal peptide" evidence="2">
    <location>
        <begin position="1"/>
        <end position="29"/>
    </location>
</feature>
<protein>
    <recommendedName>
        <fullName evidence="5">Secreted protein</fullName>
    </recommendedName>
</protein>
<feature type="compositionally biased region" description="Gly residues" evidence="1">
    <location>
        <begin position="186"/>
        <end position="202"/>
    </location>
</feature>
<evidence type="ECO:0000313" key="4">
    <source>
        <dbReference type="Proteomes" id="UP000247591"/>
    </source>
</evidence>
<keyword evidence="2" id="KW-0732">Signal</keyword>
<feature type="chain" id="PRO_5016234253" description="Secreted protein" evidence="2">
    <location>
        <begin position="30"/>
        <end position="213"/>
    </location>
</feature>
<feature type="region of interest" description="Disordered" evidence="1">
    <location>
        <begin position="183"/>
        <end position="213"/>
    </location>
</feature>
<name>A0A318R9K4_WILLI</name>
<comment type="caution">
    <text evidence="3">The sequence shown here is derived from an EMBL/GenBank/DDBJ whole genome shotgun (WGS) entry which is preliminary data.</text>
</comment>
<evidence type="ECO:0000256" key="1">
    <source>
        <dbReference type="SAM" id="MobiDB-lite"/>
    </source>
</evidence>
<dbReference type="RefSeq" id="WP_110473101.1">
    <property type="nucleotide sequence ID" value="NZ_QJSP01000039.1"/>
</dbReference>
<dbReference type="Proteomes" id="UP000247591">
    <property type="component" value="Unassembled WGS sequence"/>
</dbReference>